<evidence type="ECO:0000313" key="1">
    <source>
        <dbReference type="EMBL" id="PCH36132.1"/>
    </source>
</evidence>
<dbReference type="EMBL" id="KB467865">
    <property type="protein sequence ID" value="PCH36132.1"/>
    <property type="molecule type" value="Genomic_DNA"/>
</dbReference>
<protein>
    <submittedName>
        <fullName evidence="1">Uncharacterized protein</fullName>
    </submittedName>
</protein>
<dbReference type="Proteomes" id="UP000218811">
    <property type="component" value="Unassembled WGS sequence"/>
</dbReference>
<gene>
    <name evidence="1" type="ORF">WOLCODRAFT_146122</name>
</gene>
<accession>A0A2H3J1L0</accession>
<keyword evidence="2" id="KW-1185">Reference proteome</keyword>
<dbReference type="OrthoDB" id="2803082at2759"/>
<proteinExistence type="predicted"/>
<organism evidence="1 2">
    <name type="scientific">Wolfiporia cocos (strain MD-104)</name>
    <name type="common">Brown rot fungus</name>
    <dbReference type="NCBI Taxonomy" id="742152"/>
    <lineage>
        <taxon>Eukaryota</taxon>
        <taxon>Fungi</taxon>
        <taxon>Dikarya</taxon>
        <taxon>Basidiomycota</taxon>
        <taxon>Agaricomycotina</taxon>
        <taxon>Agaricomycetes</taxon>
        <taxon>Polyporales</taxon>
        <taxon>Phaeolaceae</taxon>
        <taxon>Wolfiporia</taxon>
    </lineage>
</organism>
<evidence type="ECO:0000313" key="2">
    <source>
        <dbReference type="Proteomes" id="UP000218811"/>
    </source>
</evidence>
<dbReference type="AlphaFoldDB" id="A0A2H3J1L0"/>
<name>A0A2H3J1L0_WOLCO</name>
<reference evidence="1 2" key="1">
    <citation type="journal article" date="2012" name="Science">
        <title>The Paleozoic origin of enzymatic lignin decomposition reconstructed from 31 fungal genomes.</title>
        <authorList>
            <person name="Floudas D."/>
            <person name="Binder M."/>
            <person name="Riley R."/>
            <person name="Barry K."/>
            <person name="Blanchette R.A."/>
            <person name="Henrissat B."/>
            <person name="Martinez A.T."/>
            <person name="Otillar R."/>
            <person name="Spatafora J.W."/>
            <person name="Yadav J.S."/>
            <person name="Aerts A."/>
            <person name="Benoit I."/>
            <person name="Boyd A."/>
            <person name="Carlson A."/>
            <person name="Copeland A."/>
            <person name="Coutinho P.M."/>
            <person name="de Vries R.P."/>
            <person name="Ferreira P."/>
            <person name="Findley K."/>
            <person name="Foster B."/>
            <person name="Gaskell J."/>
            <person name="Glotzer D."/>
            <person name="Gorecki P."/>
            <person name="Heitman J."/>
            <person name="Hesse C."/>
            <person name="Hori C."/>
            <person name="Igarashi K."/>
            <person name="Jurgens J.A."/>
            <person name="Kallen N."/>
            <person name="Kersten P."/>
            <person name="Kohler A."/>
            <person name="Kuees U."/>
            <person name="Kumar T.K.A."/>
            <person name="Kuo A."/>
            <person name="LaButti K."/>
            <person name="Larrondo L.F."/>
            <person name="Lindquist E."/>
            <person name="Ling A."/>
            <person name="Lombard V."/>
            <person name="Lucas S."/>
            <person name="Lundell T."/>
            <person name="Martin R."/>
            <person name="McLaughlin D.J."/>
            <person name="Morgenstern I."/>
            <person name="Morin E."/>
            <person name="Murat C."/>
            <person name="Nagy L.G."/>
            <person name="Nolan M."/>
            <person name="Ohm R.A."/>
            <person name="Patyshakuliyeva A."/>
            <person name="Rokas A."/>
            <person name="Ruiz-Duenas F.J."/>
            <person name="Sabat G."/>
            <person name="Salamov A."/>
            <person name="Samejima M."/>
            <person name="Schmutz J."/>
            <person name="Slot J.C."/>
            <person name="St John F."/>
            <person name="Stenlid J."/>
            <person name="Sun H."/>
            <person name="Sun S."/>
            <person name="Syed K."/>
            <person name="Tsang A."/>
            <person name="Wiebenga A."/>
            <person name="Young D."/>
            <person name="Pisabarro A."/>
            <person name="Eastwood D.C."/>
            <person name="Martin F."/>
            <person name="Cullen D."/>
            <person name="Grigoriev I.V."/>
            <person name="Hibbett D.S."/>
        </authorList>
    </citation>
    <scope>NUCLEOTIDE SEQUENCE [LARGE SCALE GENOMIC DNA]</scope>
    <source>
        <strain evidence="1 2">MD-104</strain>
    </source>
</reference>
<sequence>MSRMTCHDTPGRQCLIKSKLQDERLNSCQTVGPLHPQPVGSRLPGTFPGSDMHFAEGYLTSDMQSTVFPPASDAVRRKRYLHLIQTASASGANFDLPSPMRPLSSASLQTTKRLPRPSIWLYWKVLRRESCLPGVINVSVLNGEQARRLCMYTDIRPNCHERLVTRFLSFRFENGTSSANIVIWEIHRLCHSFIYAINYNKHKIRAMFVSATMYPPCTLRHSGKRFVFSMDAAQHFDEHLRTLSIRLHISILFFNASSRADMDIRAQSLESPLALAHPMRCAGTIPVYDDVRQLMISTGRVANICHLGPSAPRILVWCYAGRVYIVSETRGSTHYLCFVYVEQDHYQSFSSPYRGRYFLPFSINGVVGINAQTAYSGYIEGMDYADCQVFTEMSGSRPSIRIQPKNGTSYSHQFYVKRRGDEPITLRELATRIAQEVKRYLHGRKFREDPTPVNDVVLLGVTKVSDGSVQPELALIR</sequence>